<gene>
    <name evidence="2" type="ORF">AFA_16790</name>
</gene>
<dbReference type="KEGG" id="afq:AFA_16790"/>
<evidence type="ECO:0000259" key="1">
    <source>
        <dbReference type="PROSITE" id="PS50943"/>
    </source>
</evidence>
<dbReference type="SUPFAM" id="SSF47413">
    <property type="entry name" value="lambda repressor-like DNA-binding domains"/>
    <property type="match status" value="1"/>
</dbReference>
<reference evidence="2 3" key="1">
    <citation type="submission" date="2017-05" db="EMBL/GenBank/DDBJ databases">
        <authorList>
            <person name="Qiu J.G."/>
            <person name="He J."/>
        </authorList>
    </citation>
    <scope>NUCLEOTIDE SEQUENCE [LARGE SCALE GENOMIC DNA]</scope>
    <source>
        <strain evidence="2 3">JQ135</strain>
    </source>
</reference>
<organism evidence="2 3">
    <name type="scientific">Alcaligenes faecalis</name>
    <dbReference type="NCBI Taxonomy" id="511"/>
    <lineage>
        <taxon>Bacteria</taxon>
        <taxon>Pseudomonadati</taxon>
        <taxon>Pseudomonadota</taxon>
        <taxon>Betaproteobacteria</taxon>
        <taxon>Burkholderiales</taxon>
        <taxon>Alcaligenaceae</taxon>
        <taxon>Alcaligenes</taxon>
    </lineage>
</organism>
<dbReference type="Pfam" id="PF13560">
    <property type="entry name" value="HTH_31"/>
    <property type="match status" value="1"/>
</dbReference>
<dbReference type="AlphaFoldDB" id="A0AB33D466"/>
<evidence type="ECO:0000313" key="3">
    <source>
        <dbReference type="Proteomes" id="UP000214561"/>
    </source>
</evidence>
<dbReference type="Gene3D" id="1.10.260.40">
    <property type="entry name" value="lambda repressor-like DNA-binding domains"/>
    <property type="match status" value="1"/>
</dbReference>
<dbReference type="EMBL" id="CP021641">
    <property type="protein sequence ID" value="ASR90973.1"/>
    <property type="molecule type" value="Genomic_DNA"/>
</dbReference>
<dbReference type="InterPro" id="IPR010982">
    <property type="entry name" value="Lambda_DNA-bd_dom_sf"/>
</dbReference>
<sequence>MYLDVVSCGLVVVVVDMRRAVFWTSASERVQGHFLWFVWACFVDQDQSGGRAGGTFRIIRQTGLERVGKFMVHRHLTSLDLSAMMNTYLLTTEDTDPRTLPEQAVLYAHLLTRDAMKDECVRKLVAAPRFVRSDKGIPYAVLKDMRTHRWTLIRAWREYLEIKRERLAGRLGISVAEYNVIEKGLVPLSQAMLALLAQGMGLDETQLQVSTYQPVLDPLALS</sequence>
<dbReference type="GO" id="GO:0003677">
    <property type="term" value="F:DNA binding"/>
    <property type="evidence" value="ECO:0007669"/>
    <property type="project" value="InterPro"/>
</dbReference>
<dbReference type="SMART" id="SM00530">
    <property type="entry name" value="HTH_XRE"/>
    <property type="match status" value="1"/>
</dbReference>
<dbReference type="InterPro" id="IPR001387">
    <property type="entry name" value="Cro/C1-type_HTH"/>
</dbReference>
<protein>
    <recommendedName>
        <fullName evidence="1">HTH cro/C1-type domain-containing protein</fullName>
    </recommendedName>
</protein>
<name>A0AB33D466_ALCFA</name>
<proteinExistence type="predicted"/>
<dbReference type="PROSITE" id="PS50943">
    <property type="entry name" value="HTH_CROC1"/>
    <property type="match status" value="1"/>
</dbReference>
<evidence type="ECO:0000313" key="2">
    <source>
        <dbReference type="EMBL" id="ASR90973.1"/>
    </source>
</evidence>
<dbReference type="Proteomes" id="UP000214561">
    <property type="component" value="Chromosome"/>
</dbReference>
<dbReference type="CDD" id="cd00093">
    <property type="entry name" value="HTH_XRE"/>
    <property type="match status" value="1"/>
</dbReference>
<accession>A0AB33D466</accession>
<feature type="domain" description="HTH cro/C1-type" evidence="1">
    <location>
        <begin position="153"/>
        <end position="207"/>
    </location>
</feature>